<comment type="caution">
    <text evidence="3">The sequence shown here is derived from an EMBL/GenBank/DDBJ whole genome shotgun (WGS) entry which is preliminary data.</text>
</comment>
<evidence type="ECO:0008006" key="5">
    <source>
        <dbReference type="Google" id="ProtNLM"/>
    </source>
</evidence>
<feature type="signal peptide" evidence="2">
    <location>
        <begin position="1"/>
        <end position="21"/>
    </location>
</feature>
<keyword evidence="2" id="KW-0732">Signal</keyword>
<feature type="region of interest" description="Disordered" evidence="1">
    <location>
        <begin position="161"/>
        <end position="188"/>
    </location>
</feature>
<dbReference type="RefSeq" id="WP_047846140.1">
    <property type="nucleotide sequence ID" value="NZ_AEJF01000062.1"/>
</dbReference>
<evidence type="ECO:0000256" key="2">
    <source>
        <dbReference type="SAM" id="SignalP"/>
    </source>
</evidence>
<sequence length="188" mass="20105">MRRASTHLAFGVIALCCAAVAAYDGLKLKHAHDVAQAVAVTLADTGNIVRTRGGSGDASDPPEVQLARAMVLSKAGAYADAQKLYDGLIQDEGNSDLTHAALFDLGNMYVHQATGGSSSGPVRSLPLLEQAKQRYRQLLRVSPGDWDARYNLERALWLAPEASEGADEPDVKEQHDVKLRGAEAEDLP</sequence>
<feature type="compositionally biased region" description="Basic and acidic residues" evidence="1">
    <location>
        <begin position="169"/>
        <end position="188"/>
    </location>
</feature>
<evidence type="ECO:0000256" key="1">
    <source>
        <dbReference type="SAM" id="MobiDB-lite"/>
    </source>
</evidence>
<accession>A0A0J1D208</accession>
<evidence type="ECO:0000313" key="4">
    <source>
        <dbReference type="Proteomes" id="UP000035963"/>
    </source>
</evidence>
<dbReference type="Gene3D" id="1.25.40.10">
    <property type="entry name" value="Tetratricopeptide repeat domain"/>
    <property type="match status" value="1"/>
</dbReference>
<feature type="chain" id="PRO_5005249388" description="MxaK protein" evidence="2">
    <location>
        <begin position="22"/>
        <end position="188"/>
    </location>
</feature>
<reference evidence="3 4" key="1">
    <citation type="journal article" date="2015" name="Genome Announc.">
        <title>Draft Genome Sequence of Burkholderia sp. Strain PML1(12), an Ectomycorrhizosphere-Inhabiting Bacterium with Effective Mineral-Weathering Ability.</title>
        <authorList>
            <person name="Uroz S."/>
            <person name="Oger P."/>
        </authorList>
    </citation>
    <scope>NUCLEOTIDE SEQUENCE [LARGE SCALE GENOMIC DNA]</scope>
    <source>
        <strain evidence="4">PML1(12)</strain>
    </source>
</reference>
<gene>
    <name evidence="3" type="ORF">EOS_08355</name>
</gene>
<keyword evidence="4" id="KW-1185">Reference proteome</keyword>
<proteinExistence type="predicted"/>
<organism evidence="3 4">
    <name type="scientific">Caballeronia mineralivorans PML1(12)</name>
    <dbReference type="NCBI Taxonomy" id="908627"/>
    <lineage>
        <taxon>Bacteria</taxon>
        <taxon>Pseudomonadati</taxon>
        <taxon>Pseudomonadota</taxon>
        <taxon>Betaproteobacteria</taxon>
        <taxon>Burkholderiales</taxon>
        <taxon>Burkholderiaceae</taxon>
        <taxon>Caballeronia</taxon>
    </lineage>
</organism>
<dbReference type="InterPro" id="IPR011990">
    <property type="entry name" value="TPR-like_helical_dom_sf"/>
</dbReference>
<dbReference type="EMBL" id="AEJF01000062">
    <property type="protein sequence ID" value="KLU26764.1"/>
    <property type="molecule type" value="Genomic_DNA"/>
</dbReference>
<protein>
    <recommendedName>
        <fullName evidence="5">MxaK protein</fullName>
    </recommendedName>
</protein>
<name>A0A0J1D208_9BURK</name>
<dbReference type="AlphaFoldDB" id="A0A0J1D208"/>
<dbReference type="PATRIC" id="fig|908627.4.peg.1845"/>
<dbReference type="OrthoDB" id="8685511at2"/>
<dbReference type="SUPFAM" id="SSF48452">
    <property type="entry name" value="TPR-like"/>
    <property type="match status" value="1"/>
</dbReference>
<dbReference type="Proteomes" id="UP000035963">
    <property type="component" value="Unassembled WGS sequence"/>
</dbReference>
<evidence type="ECO:0000313" key="3">
    <source>
        <dbReference type="EMBL" id="KLU26764.1"/>
    </source>
</evidence>